<proteinExistence type="predicted"/>
<accession>A0A7W6CW31</accession>
<organism evidence="3 4">
    <name type="scientific">Hansschlegelia beijingensis</name>
    <dbReference type="NCBI Taxonomy" id="1133344"/>
    <lineage>
        <taxon>Bacteria</taxon>
        <taxon>Pseudomonadati</taxon>
        <taxon>Pseudomonadota</taxon>
        <taxon>Alphaproteobacteria</taxon>
        <taxon>Hyphomicrobiales</taxon>
        <taxon>Methylopilaceae</taxon>
        <taxon>Hansschlegelia</taxon>
    </lineage>
</organism>
<dbReference type="PANTHER" id="PTHR13343">
    <property type="entry name" value="CREG1 PROTEIN"/>
    <property type="match status" value="1"/>
</dbReference>
<dbReference type="Pfam" id="PF10615">
    <property type="entry name" value="DUF2470"/>
    <property type="match status" value="1"/>
</dbReference>
<dbReference type="AlphaFoldDB" id="A0A7W6CW31"/>
<name>A0A7W6CW31_9HYPH</name>
<dbReference type="SUPFAM" id="SSF50475">
    <property type="entry name" value="FMN-binding split barrel"/>
    <property type="match status" value="1"/>
</dbReference>
<protein>
    <recommendedName>
        <fullName evidence="5">HugZ family protein</fullName>
    </recommendedName>
</protein>
<evidence type="ECO:0000259" key="1">
    <source>
        <dbReference type="Pfam" id="PF10615"/>
    </source>
</evidence>
<evidence type="ECO:0000259" key="2">
    <source>
        <dbReference type="Pfam" id="PF13883"/>
    </source>
</evidence>
<keyword evidence="4" id="KW-1185">Reference proteome</keyword>
<sequence>MTTSNASPAPEETAAFDPASVARALVRSARRASLGTIDRVSGLPYVSLVAVATAPDGAPLLLVSNLARHAANLAADPRASLLCAEVGAGDPLAHPRVTLFGRCAATDKAAHKARWLARQPESELYFDFADFNMLRLEPEGCHLVAGFGRIVDLGWPEIRTETAGAEALLAAEAGVVEHMNEDHADATRLYATALLGAPDGDWTFQGADPLGCELGLDGRAVYLRFPQPVTGPGEVRRALVDLVAEARSRGPAR</sequence>
<dbReference type="Pfam" id="PF13883">
    <property type="entry name" value="CREG_beta-barrel"/>
    <property type="match status" value="1"/>
</dbReference>
<feature type="domain" description="DUF2470" evidence="1">
    <location>
        <begin position="173"/>
        <end position="242"/>
    </location>
</feature>
<feature type="domain" description="CREG-like beta-barrel" evidence="2">
    <location>
        <begin position="18"/>
        <end position="149"/>
    </location>
</feature>
<dbReference type="InterPro" id="IPR019595">
    <property type="entry name" value="DUF2470"/>
</dbReference>
<dbReference type="Gene3D" id="3.20.180.10">
    <property type="entry name" value="PNP-oxidase-like"/>
    <property type="match status" value="1"/>
</dbReference>
<dbReference type="InterPro" id="IPR055343">
    <property type="entry name" value="CREG_beta-barrel"/>
</dbReference>
<reference evidence="3 4" key="1">
    <citation type="submission" date="2020-08" db="EMBL/GenBank/DDBJ databases">
        <title>Genomic Encyclopedia of Type Strains, Phase IV (KMG-IV): sequencing the most valuable type-strain genomes for metagenomic binning, comparative biology and taxonomic classification.</title>
        <authorList>
            <person name="Goeker M."/>
        </authorList>
    </citation>
    <scope>NUCLEOTIDE SEQUENCE [LARGE SCALE GENOMIC DNA]</scope>
    <source>
        <strain evidence="3 4">DSM 25481</strain>
    </source>
</reference>
<evidence type="ECO:0000313" key="3">
    <source>
        <dbReference type="EMBL" id="MBB3971424.1"/>
    </source>
</evidence>
<dbReference type="RefSeq" id="WP_183393305.1">
    <property type="nucleotide sequence ID" value="NZ_JACIDR010000001.1"/>
</dbReference>
<comment type="caution">
    <text evidence="3">The sequence shown here is derived from an EMBL/GenBank/DDBJ whole genome shotgun (WGS) entry which is preliminary data.</text>
</comment>
<dbReference type="Gene3D" id="2.30.110.10">
    <property type="entry name" value="Electron Transport, Fmn-binding Protein, Chain A"/>
    <property type="match status" value="1"/>
</dbReference>
<dbReference type="InterPro" id="IPR037119">
    <property type="entry name" value="Haem_oxidase_HugZ-like_sf"/>
</dbReference>
<dbReference type="GO" id="GO:0005737">
    <property type="term" value="C:cytoplasm"/>
    <property type="evidence" value="ECO:0007669"/>
    <property type="project" value="UniProtKB-ARBA"/>
</dbReference>
<dbReference type="PANTHER" id="PTHR13343:SF17">
    <property type="entry name" value="CELLULAR REPRESSOR OF E1A-STIMULATED GENES, ISOFORM A"/>
    <property type="match status" value="1"/>
</dbReference>
<dbReference type="EMBL" id="JACIDR010000001">
    <property type="protein sequence ID" value="MBB3971424.1"/>
    <property type="molecule type" value="Genomic_DNA"/>
</dbReference>
<evidence type="ECO:0000313" key="4">
    <source>
        <dbReference type="Proteomes" id="UP000528964"/>
    </source>
</evidence>
<dbReference type="Proteomes" id="UP000528964">
    <property type="component" value="Unassembled WGS sequence"/>
</dbReference>
<gene>
    <name evidence="3" type="ORF">GGR24_000057</name>
</gene>
<dbReference type="InterPro" id="IPR012349">
    <property type="entry name" value="Split_barrel_FMN-bd"/>
</dbReference>
<evidence type="ECO:0008006" key="5">
    <source>
        <dbReference type="Google" id="ProtNLM"/>
    </source>
</evidence>